<dbReference type="Proteomes" id="UP000007797">
    <property type="component" value="Unassembled WGS sequence"/>
</dbReference>
<dbReference type="FunFam" id="3.40.50.300:FF:001179">
    <property type="entry name" value="Rho family GTPase"/>
    <property type="match status" value="1"/>
</dbReference>
<dbReference type="PRINTS" id="PR00449">
    <property type="entry name" value="RASTRNSFRMNG"/>
</dbReference>
<dbReference type="OrthoDB" id="8830751at2759"/>
<dbReference type="NCBIfam" id="TIGR00231">
    <property type="entry name" value="small_GTP"/>
    <property type="match status" value="1"/>
</dbReference>
<gene>
    <name evidence="4" type="ORF">DFA_03542</name>
</gene>
<keyword evidence="2" id="KW-0547">Nucleotide-binding</keyword>
<dbReference type="SUPFAM" id="SSF52540">
    <property type="entry name" value="P-loop containing nucleoside triphosphate hydrolases"/>
    <property type="match status" value="1"/>
</dbReference>
<dbReference type="PROSITE" id="PS51420">
    <property type="entry name" value="RHO"/>
    <property type="match status" value="1"/>
</dbReference>
<dbReference type="SMART" id="SM00174">
    <property type="entry name" value="RHO"/>
    <property type="match status" value="1"/>
</dbReference>
<dbReference type="Gene3D" id="3.40.50.300">
    <property type="entry name" value="P-loop containing nucleotide triphosphate hydrolases"/>
    <property type="match status" value="1"/>
</dbReference>
<evidence type="ECO:0000313" key="5">
    <source>
        <dbReference type="Proteomes" id="UP000007797"/>
    </source>
</evidence>
<dbReference type="PANTHER" id="PTHR24072">
    <property type="entry name" value="RHO FAMILY GTPASE"/>
    <property type="match status" value="1"/>
</dbReference>
<evidence type="ECO:0000256" key="2">
    <source>
        <dbReference type="ARBA" id="ARBA00022741"/>
    </source>
</evidence>
<dbReference type="STRING" id="1054147.F4PHV9"/>
<dbReference type="AlphaFoldDB" id="F4PHV9"/>
<accession>F4PHV9</accession>
<evidence type="ECO:0000256" key="3">
    <source>
        <dbReference type="ARBA" id="ARBA00023134"/>
    </source>
</evidence>
<evidence type="ECO:0000256" key="1">
    <source>
        <dbReference type="ARBA" id="ARBA00010142"/>
    </source>
</evidence>
<keyword evidence="3" id="KW-0342">GTP-binding</keyword>
<dbReference type="GeneID" id="14877050"/>
<dbReference type="PROSITE" id="PS51419">
    <property type="entry name" value="RAB"/>
    <property type="match status" value="1"/>
</dbReference>
<dbReference type="SMART" id="SM00175">
    <property type="entry name" value="RAB"/>
    <property type="match status" value="1"/>
</dbReference>
<organism evidence="4 5">
    <name type="scientific">Cavenderia fasciculata</name>
    <name type="common">Slime mold</name>
    <name type="synonym">Dictyostelium fasciculatum</name>
    <dbReference type="NCBI Taxonomy" id="261658"/>
    <lineage>
        <taxon>Eukaryota</taxon>
        <taxon>Amoebozoa</taxon>
        <taxon>Evosea</taxon>
        <taxon>Eumycetozoa</taxon>
        <taxon>Dictyostelia</taxon>
        <taxon>Acytosteliales</taxon>
        <taxon>Cavenderiaceae</taxon>
        <taxon>Cavenderia</taxon>
    </lineage>
</organism>
<evidence type="ECO:0000313" key="4">
    <source>
        <dbReference type="EMBL" id="EGG25293.1"/>
    </source>
</evidence>
<dbReference type="RefSeq" id="XP_004363144.1">
    <property type="nucleotide sequence ID" value="XM_004363087.1"/>
</dbReference>
<dbReference type="InterPro" id="IPR027417">
    <property type="entry name" value="P-loop_NTPase"/>
</dbReference>
<sequence length="196" mass="22189">MRSIKCVLVGDSGVGKTCILISYTTNTFPDEYIPTVIDVTSVVIMQDNNAYTLELWDSAGHQDYDGLRPLSYPNTDVFFVCFSITSPSSFDYVSEKWIPEIQTTYKIPILLVGNKLDLRDDKQTIDRLANRNLAPITFEQGMVKAQSINNCQYFECSAKTQKGLHTIFDQAVTIVDKPIYPLQSKRKKFSTSCILF</sequence>
<dbReference type="InterPro" id="IPR005225">
    <property type="entry name" value="Small_GTP-bd"/>
</dbReference>
<evidence type="ECO:0008006" key="6">
    <source>
        <dbReference type="Google" id="ProtNLM"/>
    </source>
</evidence>
<dbReference type="SMART" id="SM00173">
    <property type="entry name" value="RAS"/>
    <property type="match status" value="1"/>
</dbReference>
<keyword evidence="5" id="KW-1185">Reference proteome</keyword>
<dbReference type="InterPro" id="IPR001806">
    <property type="entry name" value="Small_GTPase"/>
</dbReference>
<dbReference type="KEGG" id="dfa:DFA_03542"/>
<protein>
    <recommendedName>
        <fullName evidence="6">Rho GTPase</fullName>
    </recommendedName>
</protein>
<dbReference type="CDD" id="cd00157">
    <property type="entry name" value="Rho"/>
    <property type="match status" value="1"/>
</dbReference>
<proteinExistence type="inferred from homology"/>
<dbReference type="GO" id="GO:0007264">
    <property type="term" value="P:small GTPase-mediated signal transduction"/>
    <property type="evidence" value="ECO:0007669"/>
    <property type="project" value="InterPro"/>
</dbReference>
<name>F4PHV9_CACFS</name>
<dbReference type="GO" id="GO:0005525">
    <property type="term" value="F:GTP binding"/>
    <property type="evidence" value="ECO:0007669"/>
    <property type="project" value="UniProtKB-KW"/>
</dbReference>
<dbReference type="EMBL" id="GL883006">
    <property type="protein sequence ID" value="EGG25293.1"/>
    <property type="molecule type" value="Genomic_DNA"/>
</dbReference>
<dbReference type="GO" id="GO:0003924">
    <property type="term" value="F:GTPase activity"/>
    <property type="evidence" value="ECO:0007669"/>
    <property type="project" value="InterPro"/>
</dbReference>
<dbReference type="PROSITE" id="PS51421">
    <property type="entry name" value="RAS"/>
    <property type="match status" value="1"/>
</dbReference>
<comment type="similarity">
    <text evidence="1">Belongs to the small GTPase superfamily. Rho family.</text>
</comment>
<dbReference type="InterPro" id="IPR003578">
    <property type="entry name" value="Small_GTPase_Rho"/>
</dbReference>
<reference evidence="5" key="1">
    <citation type="journal article" date="2011" name="Genome Res.">
        <title>Phylogeny-wide analysis of social amoeba genomes highlights ancient origins for complex intercellular communication.</title>
        <authorList>
            <person name="Heidel A.J."/>
            <person name="Lawal H.M."/>
            <person name="Felder M."/>
            <person name="Schilde C."/>
            <person name="Helps N.R."/>
            <person name="Tunggal B."/>
            <person name="Rivero F."/>
            <person name="John U."/>
            <person name="Schleicher M."/>
            <person name="Eichinger L."/>
            <person name="Platzer M."/>
            <person name="Noegel A.A."/>
            <person name="Schaap P."/>
            <person name="Gloeckner G."/>
        </authorList>
    </citation>
    <scope>NUCLEOTIDE SEQUENCE [LARGE SCALE GENOMIC DNA]</scope>
    <source>
        <strain evidence="5">SH3</strain>
    </source>
</reference>
<dbReference type="Pfam" id="PF00071">
    <property type="entry name" value="Ras"/>
    <property type="match status" value="1"/>
</dbReference>